<evidence type="ECO:0000313" key="4">
    <source>
        <dbReference type="Proteomes" id="UP000238634"/>
    </source>
</evidence>
<evidence type="ECO:0008006" key="5">
    <source>
        <dbReference type="Google" id="ProtNLM"/>
    </source>
</evidence>
<dbReference type="Proteomes" id="UP000238634">
    <property type="component" value="Unassembled WGS sequence"/>
</dbReference>
<reference evidence="3 4" key="2">
    <citation type="submission" date="2018-03" db="EMBL/GenBank/DDBJ databases">
        <title>The ancient ancestry and fast evolution of plastids.</title>
        <authorList>
            <person name="Moore K.R."/>
            <person name="Magnabosco C."/>
            <person name="Momper L."/>
            <person name="Gold D.A."/>
            <person name="Bosak T."/>
            <person name="Fournier G.P."/>
        </authorList>
    </citation>
    <scope>NUCLEOTIDE SEQUENCE [LARGE SCALE GENOMIC DNA]</scope>
    <source>
        <strain evidence="3 4">ULC007</strain>
    </source>
</reference>
<evidence type="ECO:0000256" key="2">
    <source>
        <dbReference type="SAM" id="SignalP"/>
    </source>
</evidence>
<evidence type="ECO:0000256" key="1">
    <source>
        <dbReference type="SAM" id="MobiDB-lite"/>
    </source>
</evidence>
<comment type="caution">
    <text evidence="3">The sequence shown here is derived from an EMBL/GenBank/DDBJ whole genome shotgun (WGS) entry which is preliminary data.</text>
</comment>
<dbReference type="AlphaFoldDB" id="A0A2T1D3S4"/>
<sequence length="75" mass="7892">MNKLYGIKVAAAGAIALLFISAIAAGNAFAQDNQKPAAQTEQMSGCECCKKMMEKKTNDSQNKMPGMNHSAPSGK</sequence>
<dbReference type="RefSeq" id="WP_073075079.1">
    <property type="nucleotide sequence ID" value="NZ_MPPI01000059.1"/>
</dbReference>
<keyword evidence="2" id="KW-0732">Signal</keyword>
<accession>A0A2T1D3S4</accession>
<protein>
    <recommendedName>
        <fullName evidence="5">Pentapeptide MXKDX repeat protein</fullName>
    </recommendedName>
</protein>
<feature type="region of interest" description="Disordered" evidence="1">
    <location>
        <begin position="56"/>
        <end position="75"/>
    </location>
</feature>
<evidence type="ECO:0000313" key="3">
    <source>
        <dbReference type="EMBL" id="PSB15064.1"/>
    </source>
</evidence>
<name>A0A2T1D3S4_9CYAN</name>
<proteinExistence type="predicted"/>
<dbReference type="STRING" id="1920490.GCA_001895925_03149"/>
<gene>
    <name evidence="3" type="ORF">C7B65_25335</name>
</gene>
<dbReference type="EMBL" id="PVWG01000070">
    <property type="protein sequence ID" value="PSB15064.1"/>
    <property type="molecule type" value="Genomic_DNA"/>
</dbReference>
<keyword evidence="4" id="KW-1185">Reference proteome</keyword>
<feature type="chain" id="PRO_5015449531" description="Pentapeptide MXKDX repeat protein" evidence="2">
    <location>
        <begin position="25"/>
        <end position="75"/>
    </location>
</feature>
<organism evidence="3 4">
    <name type="scientific">Phormidesmis priestleyi ULC007</name>
    <dbReference type="NCBI Taxonomy" id="1920490"/>
    <lineage>
        <taxon>Bacteria</taxon>
        <taxon>Bacillati</taxon>
        <taxon>Cyanobacteriota</taxon>
        <taxon>Cyanophyceae</taxon>
        <taxon>Leptolyngbyales</taxon>
        <taxon>Leptolyngbyaceae</taxon>
        <taxon>Phormidesmis</taxon>
    </lineage>
</organism>
<reference evidence="3 4" key="1">
    <citation type="submission" date="2018-02" db="EMBL/GenBank/DDBJ databases">
        <authorList>
            <person name="Cohen D.B."/>
            <person name="Kent A.D."/>
        </authorList>
    </citation>
    <scope>NUCLEOTIDE SEQUENCE [LARGE SCALE GENOMIC DNA]</scope>
    <source>
        <strain evidence="3 4">ULC007</strain>
    </source>
</reference>
<feature type="signal peptide" evidence="2">
    <location>
        <begin position="1"/>
        <end position="24"/>
    </location>
</feature>